<name>A0ABT4P8H9_9ACTN</name>
<evidence type="ECO:0000313" key="2">
    <source>
        <dbReference type="EMBL" id="MCZ4637447.1"/>
    </source>
</evidence>
<dbReference type="InterPro" id="IPR036365">
    <property type="entry name" value="PGBD-like_sf"/>
</dbReference>
<dbReference type="InterPro" id="IPR002477">
    <property type="entry name" value="Peptidoglycan-bd-like"/>
</dbReference>
<dbReference type="InterPro" id="IPR036366">
    <property type="entry name" value="PGBDSf"/>
</dbReference>
<dbReference type="Pfam" id="PF01471">
    <property type="entry name" value="PG_binding_1"/>
    <property type="match status" value="1"/>
</dbReference>
<sequence>AVVGTASLVYTTPWEPEPAAAAPPTCEKPVVYADTDGRGYQAGHSGTWDFTIARGDGGSQVRELQCLLRYLHGITAVGEVDGDFGPMTQGAVVTFQERAGLDADGIVGPATWRALRDADEA</sequence>
<organism evidence="2 3">
    <name type="scientific">Streptomyces rubrogriseus</name>
    <dbReference type="NCBI Taxonomy" id="194673"/>
    <lineage>
        <taxon>Bacteria</taxon>
        <taxon>Bacillati</taxon>
        <taxon>Actinomycetota</taxon>
        <taxon>Actinomycetes</taxon>
        <taxon>Kitasatosporales</taxon>
        <taxon>Streptomycetaceae</taxon>
        <taxon>Streptomyces</taxon>
        <taxon>Streptomyces violaceoruber group</taxon>
    </lineage>
</organism>
<proteinExistence type="predicted"/>
<dbReference type="EMBL" id="JAPWHU010000347">
    <property type="protein sequence ID" value="MCZ4637447.1"/>
    <property type="molecule type" value="Genomic_DNA"/>
</dbReference>
<reference evidence="2 3" key="1">
    <citation type="submission" date="2022-12" db="EMBL/GenBank/DDBJ databases">
        <authorList>
            <person name="Abashina T."/>
            <person name="Solyanikova I."/>
            <person name="Delegan Y."/>
        </authorList>
    </citation>
    <scope>NUCLEOTIDE SEQUENCE [LARGE SCALE GENOMIC DNA]</scope>
    <source>
        <strain evidence="2 3">IPS92ro</strain>
    </source>
</reference>
<dbReference type="Proteomes" id="UP001301132">
    <property type="component" value="Unassembled WGS sequence"/>
</dbReference>
<protein>
    <submittedName>
        <fullName evidence="2">Peptidoglycan-binding domain-containing protein</fullName>
    </submittedName>
</protein>
<accession>A0ABT4P8H9</accession>
<evidence type="ECO:0000259" key="1">
    <source>
        <dbReference type="Pfam" id="PF01471"/>
    </source>
</evidence>
<evidence type="ECO:0000313" key="3">
    <source>
        <dbReference type="Proteomes" id="UP001301132"/>
    </source>
</evidence>
<dbReference type="RefSeq" id="WP_269636155.1">
    <property type="nucleotide sequence ID" value="NZ_JAPWHU010000347.1"/>
</dbReference>
<comment type="caution">
    <text evidence="2">The sequence shown here is derived from an EMBL/GenBank/DDBJ whole genome shotgun (WGS) entry which is preliminary data.</text>
</comment>
<feature type="domain" description="Peptidoglycan binding-like" evidence="1">
    <location>
        <begin position="58"/>
        <end position="115"/>
    </location>
</feature>
<feature type="non-terminal residue" evidence="2">
    <location>
        <position position="1"/>
    </location>
</feature>
<gene>
    <name evidence="2" type="ORF">O3S69_25755</name>
</gene>
<dbReference type="Gene3D" id="1.10.101.10">
    <property type="entry name" value="PGBD-like superfamily/PGBD"/>
    <property type="match status" value="1"/>
</dbReference>
<keyword evidence="3" id="KW-1185">Reference proteome</keyword>
<dbReference type="SUPFAM" id="SSF47090">
    <property type="entry name" value="PGBD-like"/>
    <property type="match status" value="1"/>
</dbReference>